<proteinExistence type="inferred from homology"/>
<dbReference type="PANTHER" id="PTHR33508:SF1">
    <property type="entry name" value="UPF0056 MEMBRANE PROTEIN YHCE"/>
    <property type="match status" value="1"/>
</dbReference>
<comment type="subcellular location">
    <subcellularLocation>
        <location evidence="1 7">Cell membrane</location>
        <topology evidence="1 7">Multi-pass membrane protein</topology>
    </subcellularLocation>
</comment>
<name>A0A2W1N018_9FLAO</name>
<feature type="transmembrane region" description="Helical" evidence="7">
    <location>
        <begin position="131"/>
        <end position="153"/>
    </location>
</feature>
<evidence type="ECO:0000256" key="5">
    <source>
        <dbReference type="ARBA" id="ARBA00022989"/>
    </source>
</evidence>
<comment type="similarity">
    <text evidence="2 7">Belongs to the UPF0056 (MarC) family.</text>
</comment>
<dbReference type="OrthoDB" id="978595at2"/>
<evidence type="ECO:0000313" key="8">
    <source>
        <dbReference type="EMBL" id="PZE17034.1"/>
    </source>
</evidence>
<sequence>MNINIVEIGKTFMILFAVIDIVGSIPVIIKIKEKAGDIHPLRASLVALGLMITFLFAGEILLGVLGVDIKAFAVAGSLILFALSFELIFGVELFKGDDDFGSKIVAVVPIAFPLIAGAGTMTTLISLRVDFAAINIAIAVVLNIVVVFVVLSLTKQIEKILGQGGIAILKKAFGIILLAIAVKLFTENIQELL</sequence>
<keyword evidence="3" id="KW-1003">Cell membrane</keyword>
<feature type="transmembrane region" description="Helical" evidence="7">
    <location>
        <begin position="43"/>
        <end position="65"/>
    </location>
</feature>
<accession>A0A2W1N018</accession>
<evidence type="ECO:0000256" key="2">
    <source>
        <dbReference type="ARBA" id="ARBA00009784"/>
    </source>
</evidence>
<protein>
    <recommendedName>
        <fullName evidence="7">UPF0056 membrane protein</fullName>
    </recommendedName>
</protein>
<evidence type="ECO:0000256" key="4">
    <source>
        <dbReference type="ARBA" id="ARBA00022692"/>
    </source>
</evidence>
<feature type="transmembrane region" description="Helical" evidence="7">
    <location>
        <begin position="71"/>
        <end position="94"/>
    </location>
</feature>
<evidence type="ECO:0000256" key="3">
    <source>
        <dbReference type="ARBA" id="ARBA00022475"/>
    </source>
</evidence>
<keyword evidence="9" id="KW-1185">Reference proteome</keyword>
<dbReference type="Proteomes" id="UP000249248">
    <property type="component" value="Unassembled WGS sequence"/>
</dbReference>
<feature type="transmembrane region" description="Helical" evidence="7">
    <location>
        <begin position="165"/>
        <end position="185"/>
    </location>
</feature>
<dbReference type="PANTHER" id="PTHR33508">
    <property type="entry name" value="UPF0056 MEMBRANE PROTEIN YHCE"/>
    <property type="match status" value="1"/>
</dbReference>
<dbReference type="EMBL" id="QKSB01000005">
    <property type="protein sequence ID" value="PZE17034.1"/>
    <property type="molecule type" value="Genomic_DNA"/>
</dbReference>
<dbReference type="GO" id="GO:0005886">
    <property type="term" value="C:plasma membrane"/>
    <property type="evidence" value="ECO:0007669"/>
    <property type="project" value="UniProtKB-SubCell"/>
</dbReference>
<gene>
    <name evidence="8" type="ORF">DNU06_09805</name>
</gene>
<dbReference type="InterPro" id="IPR002771">
    <property type="entry name" value="Multi_antbiot-R_MarC"/>
</dbReference>
<evidence type="ECO:0000313" key="9">
    <source>
        <dbReference type="Proteomes" id="UP000249248"/>
    </source>
</evidence>
<evidence type="ECO:0000256" key="1">
    <source>
        <dbReference type="ARBA" id="ARBA00004651"/>
    </source>
</evidence>
<dbReference type="AlphaFoldDB" id="A0A2W1N018"/>
<evidence type="ECO:0000256" key="7">
    <source>
        <dbReference type="RuleBase" id="RU362048"/>
    </source>
</evidence>
<reference evidence="8 9" key="1">
    <citation type="submission" date="2018-06" db="EMBL/GenBank/DDBJ databases">
        <title>The draft genome sequence of Crocinitomix sp. SM1701.</title>
        <authorList>
            <person name="Zhang X."/>
        </authorList>
    </citation>
    <scope>NUCLEOTIDE SEQUENCE [LARGE SCALE GENOMIC DNA]</scope>
    <source>
        <strain evidence="8 9">SM1701</strain>
    </source>
</reference>
<feature type="transmembrane region" description="Helical" evidence="7">
    <location>
        <begin position="106"/>
        <end position="125"/>
    </location>
</feature>
<dbReference type="RefSeq" id="WP_111063157.1">
    <property type="nucleotide sequence ID" value="NZ_JBHUCU010000032.1"/>
</dbReference>
<comment type="caution">
    <text evidence="8">The sequence shown here is derived from an EMBL/GenBank/DDBJ whole genome shotgun (WGS) entry which is preliminary data.</text>
</comment>
<dbReference type="Pfam" id="PF01914">
    <property type="entry name" value="MarC"/>
    <property type="match status" value="1"/>
</dbReference>
<evidence type="ECO:0000256" key="6">
    <source>
        <dbReference type="ARBA" id="ARBA00023136"/>
    </source>
</evidence>
<feature type="transmembrane region" description="Helical" evidence="7">
    <location>
        <begin position="12"/>
        <end position="31"/>
    </location>
</feature>
<organism evidence="8 9">
    <name type="scientific">Putridiphycobacter roseus</name>
    <dbReference type="NCBI Taxonomy" id="2219161"/>
    <lineage>
        <taxon>Bacteria</taxon>
        <taxon>Pseudomonadati</taxon>
        <taxon>Bacteroidota</taxon>
        <taxon>Flavobacteriia</taxon>
        <taxon>Flavobacteriales</taxon>
        <taxon>Crocinitomicaceae</taxon>
        <taxon>Putridiphycobacter</taxon>
    </lineage>
</organism>
<keyword evidence="4 7" id="KW-0812">Transmembrane</keyword>
<keyword evidence="5 7" id="KW-1133">Transmembrane helix</keyword>
<keyword evidence="6 7" id="KW-0472">Membrane</keyword>